<dbReference type="STRING" id="1117379.BABA_11036"/>
<dbReference type="eggNOG" id="COG4267">
    <property type="taxonomic scope" value="Bacteria"/>
</dbReference>
<feature type="transmembrane region" description="Helical" evidence="1">
    <location>
        <begin position="333"/>
        <end position="352"/>
    </location>
</feature>
<feature type="transmembrane region" description="Helical" evidence="1">
    <location>
        <begin position="418"/>
        <end position="437"/>
    </location>
</feature>
<dbReference type="Pfam" id="PF16933">
    <property type="entry name" value="PelG"/>
    <property type="match status" value="1"/>
</dbReference>
<keyword evidence="3" id="KW-1185">Reference proteome</keyword>
<dbReference type="PATRIC" id="fig|1117379.3.peg.2303"/>
<feature type="transmembrane region" description="Helical" evidence="1">
    <location>
        <begin position="364"/>
        <end position="387"/>
    </location>
</feature>
<feature type="transmembrane region" description="Helical" evidence="1">
    <location>
        <begin position="21"/>
        <end position="49"/>
    </location>
</feature>
<evidence type="ECO:0000256" key="1">
    <source>
        <dbReference type="SAM" id="Phobius"/>
    </source>
</evidence>
<accession>K6DLQ0</accession>
<evidence type="ECO:0008006" key="4">
    <source>
        <dbReference type="Google" id="ProtNLM"/>
    </source>
</evidence>
<proteinExistence type="predicted"/>
<protein>
    <recommendedName>
        <fullName evidence="4">Transmembrane protein</fullName>
    </recommendedName>
</protein>
<name>K6DLQ0_9BACI</name>
<feature type="transmembrane region" description="Helical" evidence="1">
    <location>
        <begin position="277"/>
        <end position="299"/>
    </location>
</feature>
<dbReference type="OrthoDB" id="37830at2"/>
<feature type="transmembrane region" description="Helical" evidence="1">
    <location>
        <begin position="61"/>
        <end position="84"/>
    </location>
</feature>
<keyword evidence="1" id="KW-0472">Membrane</keyword>
<dbReference type="Proteomes" id="UP000006316">
    <property type="component" value="Unassembled WGS sequence"/>
</dbReference>
<organism evidence="2 3">
    <name type="scientific">Neobacillus bataviensis LMG 21833</name>
    <dbReference type="NCBI Taxonomy" id="1117379"/>
    <lineage>
        <taxon>Bacteria</taxon>
        <taxon>Bacillati</taxon>
        <taxon>Bacillota</taxon>
        <taxon>Bacilli</taxon>
        <taxon>Bacillales</taxon>
        <taxon>Bacillaceae</taxon>
        <taxon>Neobacillus</taxon>
    </lineage>
</organism>
<comment type="caution">
    <text evidence="2">The sequence shown here is derived from an EMBL/GenBank/DDBJ whole genome shotgun (WGS) entry which is preliminary data.</text>
</comment>
<feature type="transmembrane region" description="Helical" evidence="1">
    <location>
        <begin position="232"/>
        <end position="257"/>
    </location>
</feature>
<keyword evidence="1" id="KW-0812">Transmembrane</keyword>
<reference evidence="2 3" key="1">
    <citation type="journal article" date="2012" name="Front. Microbiol.">
        <title>Redundancy and modularity in membrane-associated dissimilatory nitrate reduction in Bacillus.</title>
        <authorList>
            <person name="Heylen K."/>
            <person name="Keltjens J."/>
        </authorList>
    </citation>
    <scope>NUCLEOTIDE SEQUENCE [LARGE SCALE GENOMIC DNA]</scope>
    <source>
        <strain evidence="3">LMG 21833T</strain>
    </source>
</reference>
<dbReference type="AlphaFoldDB" id="K6DLQ0"/>
<feature type="transmembrane region" description="Helical" evidence="1">
    <location>
        <begin position="394"/>
        <end position="412"/>
    </location>
</feature>
<evidence type="ECO:0000313" key="3">
    <source>
        <dbReference type="Proteomes" id="UP000006316"/>
    </source>
</evidence>
<feature type="transmembrane region" description="Helical" evidence="1">
    <location>
        <begin position="104"/>
        <end position="125"/>
    </location>
</feature>
<gene>
    <name evidence="2" type="ORF">BABA_11036</name>
</gene>
<dbReference type="EMBL" id="AJLS01000058">
    <property type="protein sequence ID" value="EKN69244.1"/>
    <property type="molecule type" value="Genomic_DNA"/>
</dbReference>
<dbReference type="RefSeq" id="WP_007085224.1">
    <property type="nucleotide sequence ID" value="NZ_AJLS01000058.1"/>
</dbReference>
<feature type="transmembrane region" description="Helical" evidence="1">
    <location>
        <begin position="137"/>
        <end position="155"/>
    </location>
</feature>
<keyword evidence="1" id="KW-1133">Transmembrane helix</keyword>
<feature type="transmembrane region" description="Helical" evidence="1">
    <location>
        <begin position="162"/>
        <end position="184"/>
    </location>
</feature>
<feature type="transmembrane region" description="Helical" evidence="1">
    <location>
        <begin position="190"/>
        <end position="211"/>
    </location>
</feature>
<dbReference type="InterPro" id="IPR031617">
    <property type="entry name" value="PelG"/>
</dbReference>
<sequence>MAGIGFQLKHLFKDNSFFWGIKAFAFSSIVIAGPMILCILLITLSQFFLELMYTPYYEKEIFLGGTLYSFVFSQLLTGGFTMLLSRYLADQIYADKEENILASLYGILAICLSLGGLAGIVFYSFSPLSIVFKVSSYFFYLELMMIWLLSIYISALKKYLQIIMGFVIGVVLSAVLIWFSFMWLNINTAASIFVCMDIGFFVIIMLFFRSIKEHFPKNNQRYFDFLTYIEKYPSLFLIGLFYTLGLYGHSFIIWGSGLRTFVGDTFAMSIIYDTPVFYAYLTILPAMVMFVVSVETSFYEKYKNFYSLLMGRSSLNEIKDAQAKMFNVLSREFAFIMEFQLFFTICAISLGTRLLPLSNDQVDIFNIVTVGNYFFIMMFIIIQILLYFDDRKGALFVISSYCVSSLLITVITASIESYGVSCFFAGFIGLILALSRISHFSKNFGYYTFCSQPIMVKEEKLVITRFIDKLNLLNGVGGKYETKE</sequence>
<evidence type="ECO:0000313" key="2">
    <source>
        <dbReference type="EMBL" id="EKN69244.1"/>
    </source>
</evidence>